<proteinExistence type="predicted"/>
<keyword evidence="2" id="KW-1185">Reference proteome</keyword>
<accession>A0AAV0G4D2</accession>
<reference evidence="1" key="1">
    <citation type="submission" date="2022-07" db="EMBL/GenBank/DDBJ databases">
        <authorList>
            <person name="Macas J."/>
            <person name="Novak P."/>
            <person name="Neumann P."/>
        </authorList>
    </citation>
    <scope>NUCLEOTIDE SEQUENCE</scope>
</reference>
<gene>
    <name evidence="1" type="ORF">CEPIT_LOCUS40144</name>
</gene>
<dbReference type="EMBL" id="CAMAPF010001044">
    <property type="protein sequence ID" value="CAH9142752.1"/>
    <property type="molecule type" value="Genomic_DNA"/>
</dbReference>
<comment type="caution">
    <text evidence="1">The sequence shown here is derived from an EMBL/GenBank/DDBJ whole genome shotgun (WGS) entry which is preliminary data.</text>
</comment>
<organism evidence="1 2">
    <name type="scientific">Cuscuta epithymum</name>
    <dbReference type="NCBI Taxonomy" id="186058"/>
    <lineage>
        <taxon>Eukaryota</taxon>
        <taxon>Viridiplantae</taxon>
        <taxon>Streptophyta</taxon>
        <taxon>Embryophyta</taxon>
        <taxon>Tracheophyta</taxon>
        <taxon>Spermatophyta</taxon>
        <taxon>Magnoliopsida</taxon>
        <taxon>eudicotyledons</taxon>
        <taxon>Gunneridae</taxon>
        <taxon>Pentapetalae</taxon>
        <taxon>asterids</taxon>
        <taxon>lamiids</taxon>
        <taxon>Solanales</taxon>
        <taxon>Convolvulaceae</taxon>
        <taxon>Cuscuteae</taxon>
        <taxon>Cuscuta</taxon>
        <taxon>Cuscuta subgen. Cuscuta</taxon>
    </lineage>
</organism>
<dbReference type="Proteomes" id="UP001152523">
    <property type="component" value="Unassembled WGS sequence"/>
</dbReference>
<protein>
    <submittedName>
        <fullName evidence="1">Uncharacterized protein</fullName>
    </submittedName>
</protein>
<dbReference type="AlphaFoldDB" id="A0AAV0G4D2"/>
<evidence type="ECO:0000313" key="2">
    <source>
        <dbReference type="Proteomes" id="UP001152523"/>
    </source>
</evidence>
<evidence type="ECO:0000313" key="1">
    <source>
        <dbReference type="EMBL" id="CAH9142752.1"/>
    </source>
</evidence>
<name>A0AAV0G4D2_9ASTE</name>
<sequence length="112" mass="12633">MNSQTQKSNQSHLRRHWKVHCRCSPPQIEFPSSRSTMVEAISDNRRYQIDYDGGRLARSVRAVTGRWQKIDLARSPMVPAKYAAVIARSAMAVVRSAVAANFEAAAMSDDRR</sequence>